<dbReference type="CDD" id="cd03442">
    <property type="entry name" value="BFIT_BACH"/>
    <property type="match status" value="2"/>
</dbReference>
<organism evidence="7 8">
    <name type="scientific">Ceraceosorus guamensis</name>
    <dbReference type="NCBI Taxonomy" id="1522189"/>
    <lineage>
        <taxon>Eukaryota</taxon>
        <taxon>Fungi</taxon>
        <taxon>Dikarya</taxon>
        <taxon>Basidiomycota</taxon>
        <taxon>Ustilaginomycotina</taxon>
        <taxon>Exobasidiomycetes</taxon>
        <taxon>Ceraceosorales</taxon>
        <taxon>Ceraceosoraceae</taxon>
        <taxon>Ceraceosorus</taxon>
    </lineage>
</organism>
<dbReference type="InterPro" id="IPR029069">
    <property type="entry name" value="HotDog_dom_sf"/>
</dbReference>
<gene>
    <name evidence="7" type="ORF">IE81DRAFT_322819</name>
</gene>
<evidence type="ECO:0000256" key="3">
    <source>
        <dbReference type="ARBA" id="ARBA00022801"/>
    </source>
</evidence>
<dbReference type="EMBL" id="KZ819373">
    <property type="protein sequence ID" value="PWN43100.1"/>
    <property type="molecule type" value="Genomic_DNA"/>
</dbReference>
<sequence length="497" mass="55546">MMWGTTRPRAITFQLQPIKRLVRSDQRASAPIRSHRHITQQASPAQETENVRLMLKLAATIRQRNPTPAKPRMPTRLMTRSWAEEAQARAEAATSGSSSERSDTEMLSDIDDATEERLLRPKRMHESLVELSLPFASQPEILERYIATSGLIRLGKIFEDLDNLAGDISYTHVLQGRPKAGEQSRIPIFIVTASVDRLDLLQPLRADRDYRLRGGVIYVGSSAMEVLVTVVELGNSGSETICLTGRFTMATRNAKTGRSQRIAPLLLETEEEQKLFQMGEDHKKRKRAFSETSLDRVPPTREEVALLHTQWLQASKVQNDTDLQHVRNTALTSTQHMHPQQRNVHMKVFGGYLMRAAYELAWMTAASFVNAPVSFLALDALSFHAPVPIGAVLSLSSNVVYTHTPESQHSARPPEQAGLEESLAAVTVLAEVVDLKTAVRTKSNTFTFTFSLANSSKHVVPDSYSEAMAWIEGKRRVDLGQELRSLYASERARSKAN</sequence>
<dbReference type="OrthoDB" id="331699at2759"/>
<evidence type="ECO:0000256" key="1">
    <source>
        <dbReference type="ARBA" id="ARBA00010458"/>
    </source>
</evidence>
<keyword evidence="4" id="KW-0809">Transit peptide</keyword>
<dbReference type="GO" id="GO:0006637">
    <property type="term" value="P:acyl-CoA metabolic process"/>
    <property type="evidence" value="ECO:0007669"/>
    <property type="project" value="TreeGrafter"/>
</dbReference>
<dbReference type="STRING" id="1522189.A0A316W001"/>
<keyword evidence="3" id="KW-0378">Hydrolase</keyword>
<dbReference type="Proteomes" id="UP000245783">
    <property type="component" value="Unassembled WGS sequence"/>
</dbReference>
<evidence type="ECO:0000313" key="8">
    <source>
        <dbReference type="Proteomes" id="UP000245783"/>
    </source>
</evidence>
<dbReference type="GO" id="GO:0005739">
    <property type="term" value="C:mitochondrion"/>
    <property type="evidence" value="ECO:0007669"/>
    <property type="project" value="TreeGrafter"/>
</dbReference>
<feature type="domain" description="HotDog ACOT-type" evidence="6">
    <location>
        <begin position="127"/>
        <end position="255"/>
    </location>
</feature>
<feature type="region of interest" description="Disordered" evidence="5">
    <location>
        <begin position="82"/>
        <end position="107"/>
    </location>
</feature>
<keyword evidence="2" id="KW-0677">Repeat</keyword>
<reference evidence="7 8" key="1">
    <citation type="journal article" date="2018" name="Mol. Biol. Evol.">
        <title>Broad Genomic Sampling Reveals a Smut Pathogenic Ancestry of the Fungal Clade Ustilaginomycotina.</title>
        <authorList>
            <person name="Kijpornyongpan T."/>
            <person name="Mondo S.J."/>
            <person name="Barry K."/>
            <person name="Sandor L."/>
            <person name="Lee J."/>
            <person name="Lipzen A."/>
            <person name="Pangilinan J."/>
            <person name="LaButti K."/>
            <person name="Hainaut M."/>
            <person name="Henrissat B."/>
            <person name="Grigoriev I.V."/>
            <person name="Spatafora J.W."/>
            <person name="Aime M.C."/>
        </authorList>
    </citation>
    <scope>NUCLEOTIDE SEQUENCE [LARGE SCALE GENOMIC DNA]</scope>
    <source>
        <strain evidence="7 8">MCA 4658</strain>
    </source>
</reference>
<feature type="domain" description="HotDog ACOT-type" evidence="6">
    <location>
        <begin position="327"/>
        <end position="456"/>
    </location>
</feature>
<keyword evidence="8" id="KW-1185">Reference proteome</keyword>
<dbReference type="PROSITE" id="PS51770">
    <property type="entry name" value="HOTDOG_ACOT"/>
    <property type="match status" value="2"/>
</dbReference>
<dbReference type="GO" id="GO:0016853">
    <property type="term" value="F:isomerase activity"/>
    <property type="evidence" value="ECO:0007669"/>
    <property type="project" value="UniProtKB-KW"/>
</dbReference>
<dbReference type="SUPFAM" id="SSF54637">
    <property type="entry name" value="Thioesterase/thiol ester dehydrase-isomerase"/>
    <property type="match status" value="2"/>
</dbReference>
<dbReference type="RefSeq" id="XP_025370260.1">
    <property type="nucleotide sequence ID" value="XM_025513754.1"/>
</dbReference>
<proteinExistence type="inferred from homology"/>
<dbReference type="InterPro" id="IPR033120">
    <property type="entry name" value="HOTDOG_ACOT"/>
</dbReference>
<name>A0A316W001_9BASI</name>
<evidence type="ECO:0000259" key="6">
    <source>
        <dbReference type="PROSITE" id="PS51770"/>
    </source>
</evidence>
<protein>
    <submittedName>
        <fullName evidence="7">Thioesterase/thiol ester dehydrase-isomerase</fullName>
    </submittedName>
</protein>
<dbReference type="GO" id="GO:0047617">
    <property type="term" value="F:fatty acyl-CoA hydrolase activity"/>
    <property type="evidence" value="ECO:0007669"/>
    <property type="project" value="TreeGrafter"/>
</dbReference>
<dbReference type="AlphaFoldDB" id="A0A316W001"/>
<dbReference type="PANTHER" id="PTHR12655:SF0">
    <property type="entry name" value="ACYL-COENZYME A THIOESTERASE 9, MITOCHONDRIAL"/>
    <property type="match status" value="1"/>
</dbReference>
<keyword evidence="7" id="KW-0413">Isomerase</keyword>
<evidence type="ECO:0000256" key="4">
    <source>
        <dbReference type="ARBA" id="ARBA00022946"/>
    </source>
</evidence>
<comment type="similarity">
    <text evidence="1">Belongs to the acyl coenzyme A hydrolase family.</text>
</comment>
<dbReference type="Gene3D" id="3.10.129.10">
    <property type="entry name" value="Hotdog Thioesterase"/>
    <property type="match status" value="2"/>
</dbReference>
<evidence type="ECO:0000313" key="7">
    <source>
        <dbReference type="EMBL" id="PWN43100.1"/>
    </source>
</evidence>
<dbReference type="GeneID" id="37035624"/>
<dbReference type="InParanoid" id="A0A316W001"/>
<accession>A0A316W001</accession>
<evidence type="ECO:0000256" key="5">
    <source>
        <dbReference type="SAM" id="MobiDB-lite"/>
    </source>
</evidence>
<evidence type="ECO:0000256" key="2">
    <source>
        <dbReference type="ARBA" id="ARBA00022737"/>
    </source>
</evidence>
<dbReference type="PANTHER" id="PTHR12655">
    <property type="entry name" value="ACYL-COA THIOESTERASE"/>
    <property type="match status" value="1"/>
</dbReference>